<sequence length="47" mass="5225">MTPTNSNTTPENNSTSINEICKKEIIAVNLDPIEDEFSKAKDPECLE</sequence>
<comment type="caution">
    <text evidence="1">The sequence shown here is derived from an EMBL/GenBank/DDBJ whole genome shotgun (WGS) entry which is preliminary data.</text>
</comment>
<keyword evidence="2" id="KW-1185">Reference proteome</keyword>
<name>A0ABN7UI31_GIGMA</name>
<organism evidence="1 2">
    <name type="scientific">Gigaspora margarita</name>
    <dbReference type="NCBI Taxonomy" id="4874"/>
    <lineage>
        <taxon>Eukaryota</taxon>
        <taxon>Fungi</taxon>
        <taxon>Fungi incertae sedis</taxon>
        <taxon>Mucoromycota</taxon>
        <taxon>Glomeromycotina</taxon>
        <taxon>Glomeromycetes</taxon>
        <taxon>Diversisporales</taxon>
        <taxon>Gigasporaceae</taxon>
        <taxon>Gigaspora</taxon>
    </lineage>
</organism>
<proteinExistence type="predicted"/>
<dbReference type="Proteomes" id="UP000789901">
    <property type="component" value="Unassembled WGS sequence"/>
</dbReference>
<dbReference type="EMBL" id="CAJVQB010002554">
    <property type="protein sequence ID" value="CAG8579302.1"/>
    <property type="molecule type" value="Genomic_DNA"/>
</dbReference>
<accession>A0ABN7UI31</accession>
<reference evidence="1 2" key="1">
    <citation type="submission" date="2021-06" db="EMBL/GenBank/DDBJ databases">
        <authorList>
            <person name="Kallberg Y."/>
            <person name="Tangrot J."/>
            <person name="Rosling A."/>
        </authorList>
    </citation>
    <scope>NUCLEOTIDE SEQUENCE [LARGE SCALE GENOMIC DNA]</scope>
    <source>
        <strain evidence="1 2">120-4 pot B 10/14</strain>
    </source>
</reference>
<evidence type="ECO:0000313" key="2">
    <source>
        <dbReference type="Proteomes" id="UP000789901"/>
    </source>
</evidence>
<gene>
    <name evidence="1" type="ORF">GMARGA_LOCUS5870</name>
</gene>
<protein>
    <submittedName>
        <fullName evidence="1">32965_t:CDS:1</fullName>
    </submittedName>
</protein>
<evidence type="ECO:0000313" key="1">
    <source>
        <dbReference type="EMBL" id="CAG8579302.1"/>
    </source>
</evidence>